<dbReference type="Gene3D" id="1.10.510.10">
    <property type="entry name" value="Transferase(Phosphotransferase) domain 1"/>
    <property type="match status" value="1"/>
</dbReference>
<dbReference type="SUPFAM" id="SSF56112">
    <property type="entry name" value="Protein kinase-like (PK-like)"/>
    <property type="match status" value="1"/>
</dbReference>
<dbReference type="EMBL" id="BRXY01000257">
    <property type="protein sequence ID" value="GMH81456.1"/>
    <property type="molecule type" value="Genomic_DNA"/>
</dbReference>
<dbReference type="AlphaFoldDB" id="A0A9W7AYZ0"/>
<dbReference type="Proteomes" id="UP001165085">
    <property type="component" value="Unassembled WGS sequence"/>
</dbReference>
<evidence type="ECO:0000256" key="1">
    <source>
        <dbReference type="ARBA" id="ARBA00023860"/>
    </source>
</evidence>
<sequence>MSFDNFVPMPGHLLSQRYLLLMKLGKGTFTTIYSSFDLHTQKNVAIKVENISPEIKPGSVLEKEASVLSSLTGGRYCPLFHTYITDGTSSAVSSSSNSRNDLCYIVFELLNGEDMHEFRIRTSKVRQEGEVKKRRFMPIQLEGALHLAEQMLDCVENVHSKGYLHRDVKPGNFVRTGTDSTSRDFKIIDFGLSKSFLQPYDPSLPSSQQIPFQTPSNYSEEMYLKPQRPNASFRGTTMYASVKVQSSHDHQRSDDIFGVLYSFIDLVNGDLPWRVYATGEGKDKDKVLSMKASGLKDPRSMMVDERVRSLGNFNHWIWKATEYLSALPFHSTPDYEYIKTCLRNACEGDGRGPVTHTKWNGRKDDDESIQLVWECKDQKRLEALGLRLSESLTWRKNRLLMSSNLLSSSSSKLQAWNVGANYILQRSKLDLSEMIFLQEYAKDNDLIKHFGVKEGERNAITCSSINSVRLDVLIKEKKRRKEGKIEDTKRIKLS</sequence>
<dbReference type="InterPro" id="IPR011009">
    <property type="entry name" value="Kinase-like_dom_sf"/>
</dbReference>
<dbReference type="SMART" id="SM00220">
    <property type="entry name" value="S_TKc"/>
    <property type="match status" value="1"/>
</dbReference>
<protein>
    <recommendedName>
        <fullName evidence="1">Casein kinase I</fullName>
    </recommendedName>
</protein>
<dbReference type="InterPro" id="IPR000719">
    <property type="entry name" value="Prot_kinase_dom"/>
</dbReference>
<evidence type="ECO:0000313" key="3">
    <source>
        <dbReference type="EMBL" id="GMH81456.1"/>
    </source>
</evidence>
<evidence type="ECO:0000259" key="2">
    <source>
        <dbReference type="PROSITE" id="PS50011"/>
    </source>
</evidence>
<accession>A0A9W7AYZ0</accession>
<organism evidence="3 4">
    <name type="scientific">Triparma strigata</name>
    <dbReference type="NCBI Taxonomy" id="1606541"/>
    <lineage>
        <taxon>Eukaryota</taxon>
        <taxon>Sar</taxon>
        <taxon>Stramenopiles</taxon>
        <taxon>Ochrophyta</taxon>
        <taxon>Bolidophyceae</taxon>
        <taxon>Parmales</taxon>
        <taxon>Triparmaceae</taxon>
        <taxon>Triparma</taxon>
    </lineage>
</organism>
<dbReference type="GO" id="GO:0004672">
    <property type="term" value="F:protein kinase activity"/>
    <property type="evidence" value="ECO:0007669"/>
    <property type="project" value="InterPro"/>
</dbReference>
<gene>
    <name evidence="3" type="ORF">TrST_g12016</name>
</gene>
<dbReference type="PANTHER" id="PTHR11909">
    <property type="entry name" value="CASEIN KINASE-RELATED"/>
    <property type="match status" value="1"/>
</dbReference>
<dbReference type="Pfam" id="PF00069">
    <property type="entry name" value="Pkinase"/>
    <property type="match status" value="1"/>
</dbReference>
<evidence type="ECO:0000313" key="4">
    <source>
        <dbReference type="Proteomes" id="UP001165085"/>
    </source>
</evidence>
<dbReference type="InterPro" id="IPR050235">
    <property type="entry name" value="CK1_Ser-Thr_kinase"/>
</dbReference>
<proteinExistence type="predicted"/>
<feature type="domain" description="Protein kinase" evidence="2">
    <location>
        <begin position="18"/>
        <end position="392"/>
    </location>
</feature>
<name>A0A9W7AYZ0_9STRA</name>
<dbReference type="PROSITE" id="PS50011">
    <property type="entry name" value="PROTEIN_KINASE_DOM"/>
    <property type="match status" value="1"/>
</dbReference>
<reference evidence="4" key="1">
    <citation type="journal article" date="2023" name="Commun. Biol.">
        <title>Genome analysis of Parmales, the sister group of diatoms, reveals the evolutionary specialization of diatoms from phago-mixotrophs to photoautotrophs.</title>
        <authorList>
            <person name="Ban H."/>
            <person name="Sato S."/>
            <person name="Yoshikawa S."/>
            <person name="Yamada K."/>
            <person name="Nakamura Y."/>
            <person name="Ichinomiya M."/>
            <person name="Sato N."/>
            <person name="Blanc-Mathieu R."/>
            <person name="Endo H."/>
            <person name="Kuwata A."/>
            <person name="Ogata H."/>
        </authorList>
    </citation>
    <scope>NUCLEOTIDE SEQUENCE [LARGE SCALE GENOMIC DNA]</scope>
    <source>
        <strain evidence="4">NIES 3701</strain>
    </source>
</reference>
<comment type="caution">
    <text evidence="3">The sequence shown here is derived from an EMBL/GenBank/DDBJ whole genome shotgun (WGS) entry which is preliminary data.</text>
</comment>
<dbReference type="GO" id="GO:0005524">
    <property type="term" value="F:ATP binding"/>
    <property type="evidence" value="ECO:0007669"/>
    <property type="project" value="InterPro"/>
</dbReference>
<keyword evidence="4" id="KW-1185">Reference proteome</keyword>
<dbReference type="OrthoDB" id="5979581at2759"/>